<dbReference type="Proteomes" id="UP001596548">
    <property type="component" value="Unassembled WGS sequence"/>
</dbReference>
<proteinExistence type="predicted"/>
<reference evidence="2" key="1">
    <citation type="journal article" date="2019" name="Int. J. Syst. Evol. Microbiol.">
        <title>The Global Catalogue of Microorganisms (GCM) 10K type strain sequencing project: providing services to taxonomists for standard genome sequencing and annotation.</title>
        <authorList>
            <consortium name="The Broad Institute Genomics Platform"/>
            <consortium name="The Broad Institute Genome Sequencing Center for Infectious Disease"/>
            <person name="Wu L."/>
            <person name="Ma J."/>
        </authorList>
    </citation>
    <scope>NUCLEOTIDE SEQUENCE [LARGE SCALE GENOMIC DNA]</scope>
    <source>
        <strain evidence="2">XZYJT-10</strain>
    </source>
</reference>
<name>A0ABW2HQ38_9ACTN</name>
<dbReference type="EMBL" id="JBHTBJ010000007">
    <property type="protein sequence ID" value="MFC7274984.1"/>
    <property type="molecule type" value="Genomic_DNA"/>
</dbReference>
<protein>
    <submittedName>
        <fullName evidence="1">Uncharacterized protein</fullName>
    </submittedName>
</protein>
<evidence type="ECO:0000313" key="1">
    <source>
        <dbReference type="EMBL" id="MFC7274984.1"/>
    </source>
</evidence>
<gene>
    <name evidence="1" type="ORF">ACFQS1_13390</name>
</gene>
<comment type="caution">
    <text evidence="1">The sequence shown here is derived from an EMBL/GenBank/DDBJ whole genome shotgun (WGS) entry which is preliminary data.</text>
</comment>
<keyword evidence="2" id="KW-1185">Reference proteome</keyword>
<dbReference type="RefSeq" id="WP_378967727.1">
    <property type="nucleotide sequence ID" value="NZ_JBHTBJ010000007.1"/>
</dbReference>
<sequence>MSDAERRVWSRLPAGSAEAIAGLSGSQLQTLLMPVMRERAGRARPADLLRRWREDRFVRPAAADPRRVSRVEAGLWELLDHDVYGVQLSPVTPLGTCTAVSPTSQNRIVSATRPVEVLADPTNALAIEAAARRDQHDEVHVAASHQVLRAQVFGPGMGAHFRLFALVSSARDTGSGRTETRLLDRHLAYWHRVLAPVPGAAVRYTIFDSPVLRERLAAIPRLTEEPGRERGRGYYTGAALRITAGGVELGDGGFTTWTAQLRTDAKERCLISCISVERLAALTTEPRLR</sequence>
<organism evidence="1 2">
    <name type="scientific">Paractinoplanes rhizophilus</name>
    <dbReference type="NCBI Taxonomy" id="1416877"/>
    <lineage>
        <taxon>Bacteria</taxon>
        <taxon>Bacillati</taxon>
        <taxon>Actinomycetota</taxon>
        <taxon>Actinomycetes</taxon>
        <taxon>Micromonosporales</taxon>
        <taxon>Micromonosporaceae</taxon>
        <taxon>Paractinoplanes</taxon>
    </lineage>
</organism>
<evidence type="ECO:0000313" key="2">
    <source>
        <dbReference type="Proteomes" id="UP001596548"/>
    </source>
</evidence>
<accession>A0ABW2HQ38</accession>